<evidence type="ECO:0000313" key="2">
    <source>
        <dbReference type="EMBL" id="OSX70277.1"/>
    </source>
</evidence>
<protein>
    <submittedName>
        <fullName evidence="2">Uncharacterized protein</fullName>
    </submittedName>
</protein>
<feature type="region of interest" description="Disordered" evidence="1">
    <location>
        <begin position="55"/>
        <end position="75"/>
    </location>
</feature>
<feature type="compositionally biased region" description="Low complexity" evidence="1">
    <location>
        <begin position="55"/>
        <end position="68"/>
    </location>
</feature>
<dbReference type="AlphaFoldDB" id="A0A1X6NNW5"/>
<keyword evidence="3" id="KW-1185">Reference proteome</keyword>
<organism evidence="2 3">
    <name type="scientific">Porphyra umbilicalis</name>
    <name type="common">Purple laver</name>
    <name type="synonym">Red alga</name>
    <dbReference type="NCBI Taxonomy" id="2786"/>
    <lineage>
        <taxon>Eukaryota</taxon>
        <taxon>Rhodophyta</taxon>
        <taxon>Bangiophyceae</taxon>
        <taxon>Bangiales</taxon>
        <taxon>Bangiaceae</taxon>
        <taxon>Porphyra</taxon>
    </lineage>
</organism>
<evidence type="ECO:0000256" key="1">
    <source>
        <dbReference type="SAM" id="MobiDB-lite"/>
    </source>
</evidence>
<evidence type="ECO:0000313" key="3">
    <source>
        <dbReference type="Proteomes" id="UP000218209"/>
    </source>
</evidence>
<name>A0A1X6NNW5_PORUM</name>
<feature type="region of interest" description="Disordered" evidence="1">
    <location>
        <begin position="1"/>
        <end position="36"/>
    </location>
</feature>
<dbReference type="Proteomes" id="UP000218209">
    <property type="component" value="Unassembled WGS sequence"/>
</dbReference>
<dbReference type="EMBL" id="KV919281">
    <property type="protein sequence ID" value="OSX70277.1"/>
    <property type="molecule type" value="Genomic_DNA"/>
</dbReference>
<proteinExistence type="predicted"/>
<gene>
    <name evidence="2" type="ORF">BU14_0818s0006</name>
</gene>
<accession>A0A1X6NNW5</accession>
<sequence length="75" mass="7567">MRPACCTPAPPGRDAAGDPRQAGPARSVATTAGDRTRAFRDARRCAGARAAVAVHGGRPSPAVVLPASPSLPLPR</sequence>
<reference evidence="2 3" key="1">
    <citation type="submission" date="2017-03" db="EMBL/GenBank/DDBJ databases">
        <title>WGS assembly of Porphyra umbilicalis.</title>
        <authorList>
            <person name="Brawley S.H."/>
            <person name="Blouin N.A."/>
            <person name="Ficko-Blean E."/>
            <person name="Wheeler G.L."/>
            <person name="Lohr M."/>
            <person name="Goodson H.V."/>
            <person name="Jenkins J.W."/>
            <person name="Blaby-Haas C.E."/>
            <person name="Helliwell K.E."/>
            <person name="Chan C."/>
            <person name="Marriage T."/>
            <person name="Bhattacharya D."/>
            <person name="Klein A.S."/>
            <person name="Badis Y."/>
            <person name="Brodie J."/>
            <person name="Cao Y."/>
            <person name="Collen J."/>
            <person name="Dittami S.M."/>
            <person name="Gachon C.M."/>
            <person name="Green B.R."/>
            <person name="Karpowicz S."/>
            <person name="Kim J.W."/>
            <person name="Kudahl U."/>
            <person name="Lin S."/>
            <person name="Michel G."/>
            <person name="Mittag M."/>
            <person name="Olson B.J."/>
            <person name="Pangilinan J."/>
            <person name="Peng Y."/>
            <person name="Qiu H."/>
            <person name="Shu S."/>
            <person name="Singer J.T."/>
            <person name="Smith A.G."/>
            <person name="Sprecher B.N."/>
            <person name="Wagner V."/>
            <person name="Wang W."/>
            <person name="Wang Z.-Y."/>
            <person name="Yan J."/>
            <person name="Yarish C."/>
            <person name="Zoeuner-Riek S."/>
            <person name="Zhuang Y."/>
            <person name="Zou Y."/>
            <person name="Lindquist E.A."/>
            <person name="Grimwood J."/>
            <person name="Barry K."/>
            <person name="Rokhsar D.S."/>
            <person name="Schmutz J."/>
            <person name="Stiller J.W."/>
            <person name="Grossman A.R."/>
            <person name="Prochnik S.E."/>
        </authorList>
    </citation>
    <scope>NUCLEOTIDE SEQUENCE [LARGE SCALE GENOMIC DNA]</scope>
    <source>
        <strain evidence="2">4086291</strain>
    </source>
</reference>